<dbReference type="RefSeq" id="WP_213041130.1">
    <property type="nucleotide sequence ID" value="NZ_CAJNBJ010000001.1"/>
</dbReference>
<evidence type="ECO:0008006" key="3">
    <source>
        <dbReference type="Google" id="ProtNLM"/>
    </source>
</evidence>
<gene>
    <name evidence="1" type="ORF">NSPZN2_11377</name>
</gene>
<name>A0ABN7KV08_9BACT</name>
<evidence type="ECO:0000313" key="1">
    <source>
        <dbReference type="EMBL" id="CAE6714381.1"/>
    </source>
</evidence>
<keyword evidence="2" id="KW-1185">Reference proteome</keyword>
<reference evidence="1 2" key="1">
    <citation type="submission" date="2021-02" db="EMBL/GenBank/DDBJ databases">
        <authorList>
            <person name="Han P."/>
        </authorList>
    </citation>
    <scope>NUCLEOTIDE SEQUENCE [LARGE SCALE GENOMIC DNA]</scope>
    <source>
        <strain evidence="1">Candidatus Nitrospira sp. ZN2</strain>
    </source>
</reference>
<dbReference type="EMBL" id="CAJNBJ010000001">
    <property type="protein sequence ID" value="CAE6714381.1"/>
    <property type="molecule type" value="Genomic_DNA"/>
</dbReference>
<organism evidence="1 2">
    <name type="scientific">Nitrospira defluvii</name>
    <dbReference type="NCBI Taxonomy" id="330214"/>
    <lineage>
        <taxon>Bacteria</taxon>
        <taxon>Pseudomonadati</taxon>
        <taxon>Nitrospirota</taxon>
        <taxon>Nitrospiria</taxon>
        <taxon>Nitrospirales</taxon>
        <taxon>Nitrospiraceae</taxon>
        <taxon>Nitrospira</taxon>
    </lineage>
</organism>
<dbReference type="Proteomes" id="UP000675880">
    <property type="component" value="Unassembled WGS sequence"/>
</dbReference>
<proteinExistence type="predicted"/>
<protein>
    <recommendedName>
        <fullName evidence="3">DUF5666 domain-containing protein</fullName>
    </recommendedName>
</protein>
<accession>A0ABN7KV08</accession>
<comment type="caution">
    <text evidence="1">The sequence shown here is derived from an EMBL/GenBank/DDBJ whole genome shotgun (WGS) entry which is preliminary data.</text>
</comment>
<sequence length="159" mass="16906">MTILTLSTAPRLRTALLAYATLLFLSPLGLGRAQEVLTVQEVLADPALFHLRQVTLKGTVRQVQPLDPYEIPAGSTCYGGYLFNLEDDTATLSVAVPGLCGVPMVKDPDVEDGARVVVDATIQAPSHGGYALSFKGSKIAMDQEGIVQAIANRITPLVE</sequence>
<evidence type="ECO:0000313" key="2">
    <source>
        <dbReference type="Proteomes" id="UP000675880"/>
    </source>
</evidence>